<dbReference type="Proteomes" id="UP001230328">
    <property type="component" value="Unassembled WGS sequence"/>
</dbReference>
<proteinExistence type="predicted"/>
<keyword evidence="3" id="KW-1185">Reference proteome</keyword>
<comment type="caution">
    <text evidence="2">The sequence shown here is derived from an EMBL/GenBank/DDBJ whole genome shotgun (WGS) entry which is preliminary data.</text>
</comment>
<evidence type="ECO:0000259" key="1">
    <source>
        <dbReference type="Pfam" id="PF04149"/>
    </source>
</evidence>
<sequence>MTKTEPTWQKSTHSEEASSCVYVATPSPGTILLRESDDPESVLTTGAPQLAALISTLRTSHKPPLP</sequence>
<dbReference type="RefSeq" id="WP_307524059.1">
    <property type="nucleotide sequence ID" value="NZ_JAUSZI010000002.1"/>
</dbReference>
<dbReference type="EMBL" id="JAUSZI010000002">
    <property type="protein sequence ID" value="MDQ1029059.1"/>
    <property type="molecule type" value="Genomic_DNA"/>
</dbReference>
<organism evidence="2 3">
    <name type="scientific">Streptomyces umbrinus</name>
    <dbReference type="NCBI Taxonomy" id="67370"/>
    <lineage>
        <taxon>Bacteria</taxon>
        <taxon>Bacillati</taxon>
        <taxon>Actinomycetota</taxon>
        <taxon>Actinomycetes</taxon>
        <taxon>Kitasatosporales</taxon>
        <taxon>Streptomycetaceae</taxon>
        <taxon>Streptomyces</taxon>
        <taxon>Streptomyces phaeochromogenes group</taxon>
    </lineage>
</organism>
<dbReference type="InterPro" id="IPR007278">
    <property type="entry name" value="DUF397"/>
</dbReference>
<accession>A0ABU0SZT1</accession>
<protein>
    <recommendedName>
        <fullName evidence="1">DUF397 domain-containing protein</fullName>
    </recommendedName>
</protein>
<evidence type="ECO:0000313" key="3">
    <source>
        <dbReference type="Proteomes" id="UP001230328"/>
    </source>
</evidence>
<name>A0ABU0SZT1_9ACTN</name>
<feature type="domain" description="DUF397" evidence="1">
    <location>
        <begin position="7"/>
        <end position="58"/>
    </location>
</feature>
<reference evidence="2 3" key="1">
    <citation type="submission" date="2023-07" db="EMBL/GenBank/DDBJ databases">
        <title>Comparative genomics of wheat-associated soil bacteria to identify genetic determinants of phenazine resistance.</title>
        <authorList>
            <person name="Mouncey N."/>
        </authorList>
    </citation>
    <scope>NUCLEOTIDE SEQUENCE [LARGE SCALE GENOMIC DNA]</scope>
    <source>
        <strain evidence="2 3">V2I4</strain>
    </source>
</reference>
<gene>
    <name evidence="2" type="ORF">QF035_006641</name>
</gene>
<dbReference type="Pfam" id="PF04149">
    <property type="entry name" value="DUF397"/>
    <property type="match status" value="1"/>
</dbReference>
<evidence type="ECO:0000313" key="2">
    <source>
        <dbReference type="EMBL" id="MDQ1029059.1"/>
    </source>
</evidence>